<comment type="caution">
    <text evidence="1">The sequence shown here is derived from an EMBL/GenBank/DDBJ whole genome shotgun (WGS) entry which is preliminary data.</text>
</comment>
<dbReference type="OrthoDB" id="9801383at2"/>
<dbReference type="Gene3D" id="2.130.10.10">
    <property type="entry name" value="YVTN repeat-like/Quinoprotein amine dehydrogenase"/>
    <property type="match status" value="1"/>
</dbReference>
<dbReference type="AlphaFoldDB" id="A0A4Z0F9D3"/>
<keyword evidence="2" id="KW-1185">Reference proteome</keyword>
<dbReference type="SUPFAM" id="SSF75011">
    <property type="entry name" value="3-carboxy-cis,cis-mucoante lactonizing enzyme"/>
    <property type="match status" value="1"/>
</dbReference>
<dbReference type="InterPro" id="IPR008557">
    <property type="entry name" value="PhoX"/>
</dbReference>
<dbReference type="Pfam" id="PF07676">
    <property type="entry name" value="PD40"/>
    <property type="match status" value="1"/>
</dbReference>
<proteinExistence type="predicted"/>
<dbReference type="InterPro" id="IPR015943">
    <property type="entry name" value="WD40/YVTN_repeat-like_dom_sf"/>
</dbReference>
<evidence type="ECO:0000313" key="1">
    <source>
        <dbReference type="EMBL" id="TFZ82963.1"/>
    </source>
</evidence>
<organism evidence="1 2">
    <name type="scientific">Candidatus Macondimonas diazotrophica</name>
    <dbReference type="NCBI Taxonomy" id="2305248"/>
    <lineage>
        <taxon>Bacteria</taxon>
        <taxon>Pseudomonadati</taxon>
        <taxon>Pseudomonadota</taxon>
        <taxon>Gammaproteobacteria</taxon>
        <taxon>Chromatiales</taxon>
        <taxon>Ectothiorhodospiraceae</taxon>
        <taxon>Candidatus Macondimonas</taxon>
    </lineage>
</organism>
<protein>
    <submittedName>
        <fullName evidence="1">DUF839 domain-containing protein</fullName>
    </submittedName>
</protein>
<dbReference type="Proteomes" id="UP000297890">
    <property type="component" value="Unassembled WGS sequence"/>
</dbReference>
<gene>
    <name evidence="1" type="ORF">E4680_06610</name>
</gene>
<sequence length="382" mass="40732">MAGSLASWQRLAQAVLAPGDGLLRHLGPLGEPDELGIRLPAGLNARLIARSGEPVGAKLGYRWHLYPDGGATFPAPRGGWIYVSNSEVPAAGGVGAIRFDARGEVIRAYSLLEGTSLNCAGGATPWGTWLSCEEWSGGAVWECDPRRRRLPRRRPALGIFKHEAVAVDPDQGYLYLTEDEPDGRLYRFTPKAYPDLGDGLLEVAEVQGDPLVAPAAVMWHPLPDPMPVLGGLGRKTPTRLQVPQSTAFRGGEGIGWHAGRIYFTTKGDDTVWCYQPGAAGSGVLSVLYRRDPARPADILSGVDNLTVAASGEVLVAEDGGDMQVVVLDEAGRLTPLLQVVGQDRSEIAGIAFSPDGRRLYFSSQRGPTGKGPFGLTYEISVA</sequence>
<evidence type="ECO:0000313" key="2">
    <source>
        <dbReference type="Proteomes" id="UP000297890"/>
    </source>
</evidence>
<dbReference type="InterPro" id="IPR011659">
    <property type="entry name" value="WD40"/>
</dbReference>
<dbReference type="Pfam" id="PF05787">
    <property type="entry name" value="PhoX"/>
    <property type="match status" value="2"/>
</dbReference>
<dbReference type="EMBL" id="SRIO01000006">
    <property type="protein sequence ID" value="TFZ82963.1"/>
    <property type="molecule type" value="Genomic_DNA"/>
</dbReference>
<accession>A0A4Z0F9D3</accession>
<reference evidence="1 2" key="1">
    <citation type="journal article" date="2019" name="ISME J.">
        <title>Candidatus Macondimonas diazotrophica, a novel gammaproteobacterial genus dominating crude-oil-contaminated coastal sediments.</title>
        <authorList>
            <person name="Karthikeyan S."/>
            <person name="Konstantinidis K."/>
        </authorList>
    </citation>
    <scope>NUCLEOTIDE SEQUENCE [LARGE SCALE GENOMIC DNA]</scope>
    <source>
        <strain evidence="1 2">KTK01</strain>
    </source>
</reference>
<dbReference type="PANTHER" id="PTHR35399">
    <property type="entry name" value="SLR8030 PROTEIN"/>
    <property type="match status" value="1"/>
</dbReference>
<dbReference type="PANTHER" id="PTHR35399:SF2">
    <property type="entry name" value="DUF839 DOMAIN-CONTAINING PROTEIN"/>
    <property type="match status" value="1"/>
</dbReference>
<name>A0A4Z0F9D3_9GAMM</name>